<organism evidence="9 10">
    <name type="scientific">Iodobacter ciconiae</name>
    <dbReference type="NCBI Taxonomy" id="2496266"/>
    <lineage>
        <taxon>Bacteria</taxon>
        <taxon>Pseudomonadati</taxon>
        <taxon>Pseudomonadota</taxon>
        <taxon>Betaproteobacteria</taxon>
        <taxon>Neisseriales</taxon>
        <taxon>Chitinibacteraceae</taxon>
        <taxon>Iodobacter</taxon>
    </lineage>
</organism>
<keyword evidence="6" id="KW-0998">Cell outer membrane</keyword>
<evidence type="ECO:0000313" key="9">
    <source>
        <dbReference type="EMBL" id="AZN37308.1"/>
    </source>
</evidence>
<keyword evidence="4 8" id="KW-0732">Signal</keyword>
<dbReference type="SUPFAM" id="SSF56925">
    <property type="entry name" value="OMPA-like"/>
    <property type="match status" value="1"/>
</dbReference>
<evidence type="ECO:0000313" key="10">
    <source>
        <dbReference type="Proteomes" id="UP000282438"/>
    </source>
</evidence>
<reference evidence="9 10" key="1">
    <citation type="submission" date="2018-12" db="EMBL/GenBank/DDBJ databases">
        <title>Complete genome sequence of Iodobacter sp. H11R3.</title>
        <authorList>
            <person name="Bae J.-W."/>
        </authorList>
    </citation>
    <scope>NUCLEOTIDE SEQUENCE [LARGE SCALE GENOMIC DNA]</scope>
    <source>
        <strain evidence="9 10">H11R3</strain>
    </source>
</reference>
<evidence type="ECO:0000256" key="5">
    <source>
        <dbReference type="ARBA" id="ARBA00023136"/>
    </source>
</evidence>
<comment type="subcellular location">
    <subcellularLocation>
        <location evidence="1">Cell outer membrane</location>
    </subcellularLocation>
</comment>
<evidence type="ECO:0000256" key="7">
    <source>
        <dbReference type="ARBA" id="ARBA00023315"/>
    </source>
</evidence>
<dbReference type="OrthoDB" id="8593716at2"/>
<proteinExistence type="inferred from homology"/>
<keyword evidence="3" id="KW-0808">Transferase</keyword>
<keyword evidence="10" id="KW-1185">Reference proteome</keyword>
<dbReference type="Gene3D" id="2.40.160.20">
    <property type="match status" value="1"/>
</dbReference>
<dbReference type="RefSeq" id="WP_125974792.1">
    <property type="nucleotide sequence ID" value="NZ_CP034433.1"/>
</dbReference>
<dbReference type="GO" id="GO:0016746">
    <property type="term" value="F:acyltransferase activity"/>
    <property type="evidence" value="ECO:0007669"/>
    <property type="project" value="UniProtKB-KW"/>
</dbReference>
<dbReference type="KEGG" id="iod:EJO50_12925"/>
<keyword evidence="7" id="KW-0012">Acyltransferase</keyword>
<keyword evidence="5" id="KW-0472">Membrane</keyword>
<evidence type="ECO:0000256" key="6">
    <source>
        <dbReference type="ARBA" id="ARBA00023237"/>
    </source>
</evidence>
<evidence type="ECO:0000256" key="8">
    <source>
        <dbReference type="SAM" id="SignalP"/>
    </source>
</evidence>
<feature type="signal peptide" evidence="8">
    <location>
        <begin position="1"/>
        <end position="20"/>
    </location>
</feature>
<evidence type="ECO:0000256" key="1">
    <source>
        <dbReference type="ARBA" id="ARBA00004442"/>
    </source>
</evidence>
<gene>
    <name evidence="9" type="ORF">EJO50_12925</name>
</gene>
<dbReference type="Proteomes" id="UP000282438">
    <property type="component" value="Chromosome"/>
</dbReference>
<dbReference type="Pfam" id="PF07017">
    <property type="entry name" value="PagP"/>
    <property type="match status" value="1"/>
</dbReference>
<sequence>MRQLMPIALLLCILNQTVFADTAMTIAGLSKHFGCKKKKNNSCDYNEINPGLGIEWSNKTQDWGRPFVRAGIYKDSYSDTAIYATAGLRQDWPINDSFRAGLGLMAGYLNSSHQNGALVFPFIYTSYKDISLELGYIPDATAFNSKNKSKSIAALQLRWDF</sequence>
<evidence type="ECO:0000256" key="4">
    <source>
        <dbReference type="ARBA" id="ARBA00022729"/>
    </source>
</evidence>
<dbReference type="EMBL" id="CP034433">
    <property type="protein sequence ID" value="AZN37308.1"/>
    <property type="molecule type" value="Genomic_DNA"/>
</dbReference>
<name>A0A3S8ZV25_9NEIS</name>
<comment type="similarity">
    <text evidence="2">Belongs to the lipid A palmitoyltransferase family.</text>
</comment>
<evidence type="ECO:0000256" key="3">
    <source>
        <dbReference type="ARBA" id="ARBA00022679"/>
    </source>
</evidence>
<protein>
    <submittedName>
        <fullName evidence="9">Uncharacterized protein</fullName>
    </submittedName>
</protein>
<feature type="chain" id="PRO_5019569760" evidence="8">
    <location>
        <begin position="21"/>
        <end position="161"/>
    </location>
</feature>
<dbReference type="AlphaFoldDB" id="A0A3S8ZV25"/>
<accession>A0A3S8ZV25</accession>
<dbReference type="InterPro" id="IPR011250">
    <property type="entry name" value="OMP/PagP_B-barrel"/>
</dbReference>
<dbReference type="GO" id="GO:0009279">
    <property type="term" value="C:cell outer membrane"/>
    <property type="evidence" value="ECO:0007669"/>
    <property type="project" value="UniProtKB-SubCell"/>
</dbReference>
<evidence type="ECO:0000256" key="2">
    <source>
        <dbReference type="ARBA" id="ARBA00006368"/>
    </source>
</evidence>
<dbReference type="InterPro" id="IPR009746">
    <property type="entry name" value="LipidA_acyl_PagP"/>
</dbReference>